<evidence type="ECO:0000256" key="2">
    <source>
        <dbReference type="ARBA" id="ARBA00022826"/>
    </source>
</evidence>
<evidence type="ECO:0000256" key="6">
    <source>
        <dbReference type="PROSITE-ProRule" id="PRU00023"/>
    </source>
</evidence>
<reference evidence="9" key="2">
    <citation type="journal article" date="2017" name="Nat. Plants">
        <title>The Aegilops tauschii genome reveals multiple impacts of transposons.</title>
        <authorList>
            <person name="Zhao G."/>
            <person name="Zou C."/>
            <person name="Li K."/>
            <person name="Wang K."/>
            <person name="Li T."/>
            <person name="Gao L."/>
            <person name="Zhang X."/>
            <person name="Wang H."/>
            <person name="Yang Z."/>
            <person name="Liu X."/>
            <person name="Jiang W."/>
            <person name="Mao L."/>
            <person name="Kong X."/>
            <person name="Jiao Y."/>
            <person name="Jia J."/>
        </authorList>
    </citation>
    <scope>NUCLEOTIDE SEQUENCE [LARGE SCALE GENOMIC DNA]</scope>
    <source>
        <strain evidence="9">cv. AL8/78</strain>
    </source>
</reference>
<dbReference type="SMART" id="SM00248">
    <property type="entry name" value="ANK"/>
    <property type="match status" value="3"/>
</dbReference>
<dbReference type="PANTHER" id="PTHR45743:SF2">
    <property type="entry name" value="POTASSIUM CHANNEL AKT1"/>
    <property type="match status" value="1"/>
</dbReference>
<evidence type="ECO:0000259" key="7">
    <source>
        <dbReference type="PROSITE" id="PS51490"/>
    </source>
</evidence>
<evidence type="ECO:0000313" key="9">
    <source>
        <dbReference type="Proteomes" id="UP000015105"/>
    </source>
</evidence>
<dbReference type="InterPro" id="IPR045319">
    <property type="entry name" value="KAT/AKT"/>
</dbReference>
<reference evidence="8" key="4">
    <citation type="submission" date="2019-03" db="UniProtKB">
        <authorList>
            <consortium name="EnsemblPlants"/>
        </authorList>
    </citation>
    <scope>IDENTIFICATION</scope>
</reference>
<keyword evidence="3" id="KW-0813">Transport</keyword>
<protein>
    <recommendedName>
        <fullName evidence="7">KHA domain-containing protein</fullName>
    </recommendedName>
</protein>
<dbReference type="AlphaFoldDB" id="A0A453F4J8"/>
<keyword evidence="6" id="KW-0040">ANK repeat</keyword>
<evidence type="ECO:0000313" key="8">
    <source>
        <dbReference type="EnsemblPlants" id="AET3Gv20572400.8"/>
    </source>
</evidence>
<dbReference type="EnsemblPlants" id="AET3Gv20572400.8">
    <property type="protein sequence ID" value="AET3Gv20572400.8"/>
    <property type="gene ID" value="AET3Gv20572400"/>
</dbReference>
<evidence type="ECO:0000256" key="5">
    <source>
        <dbReference type="ARBA" id="ARBA00023303"/>
    </source>
</evidence>
<dbReference type="Proteomes" id="UP000015105">
    <property type="component" value="Chromosome 3D"/>
</dbReference>
<feature type="repeat" description="ANK" evidence="6">
    <location>
        <begin position="15"/>
        <end position="47"/>
    </location>
</feature>
<dbReference type="Gramene" id="AET3Gv20572400.8">
    <property type="protein sequence ID" value="AET3Gv20572400.8"/>
    <property type="gene ID" value="AET3Gv20572400"/>
</dbReference>
<dbReference type="SUPFAM" id="SSF48403">
    <property type="entry name" value="Ankyrin repeat"/>
    <property type="match status" value="1"/>
</dbReference>
<dbReference type="PANTHER" id="PTHR45743">
    <property type="entry name" value="POTASSIUM CHANNEL AKT1"/>
    <property type="match status" value="1"/>
</dbReference>
<evidence type="ECO:0000256" key="1">
    <source>
        <dbReference type="ARBA" id="ARBA00022538"/>
    </source>
</evidence>
<evidence type="ECO:0000256" key="4">
    <source>
        <dbReference type="ARBA" id="ARBA00022958"/>
    </source>
</evidence>
<feature type="repeat" description="ANK" evidence="6">
    <location>
        <begin position="79"/>
        <end position="111"/>
    </location>
</feature>
<reference evidence="8" key="3">
    <citation type="journal article" date="2017" name="Nature">
        <title>Genome sequence of the progenitor of the wheat D genome Aegilops tauschii.</title>
        <authorList>
            <person name="Luo M.C."/>
            <person name="Gu Y.Q."/>
            <person name="Puiu D."/>
            <person name="Wang H."/>
            <person name="Twardziok S.O."/>
            <person name="Deal K.R."/>
            <person name="Huo N."/>
            <person name="Zhu T."/>
            <person name="Wang L."/>
            <person name="Wang Y."/>
            <person name="McGuire P.E."/>
            <person name="Liu S."/>
            <person name="Long H."/>
            <person name="Ramasamy R.K."/>
            <person name="Rodriguez J.C."/>
            <person name="Van S.L."/>
            <person name="Yuan L."/>
            <person name="Wang Z."/>
            <person name="Xia Z."/>
            <person name="Xiao L."/>
            <person name="Anderson O.D."/>
            <person name="Ouyang S."/>
            <person name="Liang Y."/>
            <person name="Zimin A.V."/>
            <person name="Pertea G."/>
            <person name="Qi P."/>
            <person name="Bennetzen J.L."/>
            <person name="Dai X."/>
            <person name="Dawson M.W."/>
            <person name="Muller H.G."/>
            <person name="Kugler K."/>
            <person name="Rivarola-Duarte L."/>
            <person name="Spannagl M."/>
            <person name="Mayer K.F.X."/>
            <person name="Lu F.H."/>
            <person name="Bevan M.W."/>
            <person name="Leroy P."/>
            <person name="Li P."/>
            <person name="You F.M."/>
            <person name="Sun Q."/>
            <person name="Liu Z."/>
            <person name="Lyons E."/>
            <person name="Wicker T."/>
            <person name="Salzberg S.L."/>
            <person name="Devos K.M."/>
            <person name="Dvorak J."/>
        </authorList>
    </citation>
    <scope>NUCLEOTIDE SEQUENCE [LARGE SCALE GENOMIC DNA]</scope>
    <source>
        <strain evidence="8">cv. AL8/78</strain>
    </source>
</reference>
<proteinExistence type="predicted"/>
<dbReference type="Pfam" id="PF12796">
    <property type="entry name" value="Ank_2"/>
    <property type="match status" value="1"/>
</dbReference>
<dbReference type="InterPro" id="IPR036770">
    <property type="entry name" value="Ankyrin_rpt-contain_sf"/>
</dbReference>
<keyword evidence="1" id="KW-0633">Potassium transport</keyword>
<keyword evidence="3" id="KW-0406">Ion transport</keyword>
<organism evidence="8 9">
    <name type="scientific">Aegilops tauschii subsp. strangulata</name>
    <name type="common">Goatgrass</name>
    <dbReference type="NCBI Taxonomy" id="200361"/>
    <lineage>
        <taxon>Eukaryota</taxon>
        <taxon>Viridiplantae</taxon>
        <taxon>Streptophyta</taxon>
        <taxon>Embryophyta</taxon>
        <taxon>Tracheophyta</taxon>
        <taxon>Spermatophyta</taxon>
        <taxon>Magnoliopsida</taxon>
        <taxon>Liliopsida</taxon>
        <taxon>Poales</taxon>
        <taxon>Poaceae</taxon>
        <taxon>BOP clade</taxon>
        <taxon>Pooideae</taxon>
        <taxon>Triticodae</taxon>
        <taxon>Triticeae</taxon>
        <taxon>Triticinae</taxon>
        <taxon>Aegilops</taxon>
    </lineage>
</organism>
<keyword evidence="5" id="KW-0407">Ion channel</keyword>
<dbReference type="InterPro" id="IPR002110">
    <property type="entry name" value="Ankyrin_rpt"/>
</dbReference>
<dbReference type="PROSITE" id="PS50297">
    <property type="entry name" value="ANK_REP_REGION"/>
    <property type="match status" value="2"/>
</dbReference>
<accession>A0A453F4J8</accession>
<dbReference type="GO" id="GO:0005249">
    <property type="term" value="F:voltage-gated potassium channel activity"/>
    <property type="evidence" value="ECO:0007669"/>
    <property type="project" value="InterPro"/>
</dbReference>
<evidence type="ECO:0000256" key="3">
    <source>
        <dbReference type="ARBA" id="ARBA00022882"/>
    </source>
</evidence>
<reference evidence="8" key="5">
    <citation type="journal article" date="2021" name="G3 (Bethesda)">
        <title>Aegilops tauschii genome assembly Aet v5.0 features greater sequence contiguity and improved annotation.</title>
        <authorList>
            <person name="Wang L."/>
            <person name="Zhu T."/>
            <person name="Rodriguez J.C."/>
            <person name="Deal K.R."/>
            <person name="Dubcovsky J."/>
            <person name="McGuire P.E."/>
            <person name="Lux T."/>
            <person name="Spannagl M."/>
            <person name="Mayer K.F.X."/>
            <person name="Baldrich P."/>
            <person name="Meyers B.C."/>
            <person name="Huo N."/>
            <person name="Gu Y.Q."/>
            <person name="Zhou H."/>
            <person name="Devos K.M."/>
            <person name="Bennetzen J.L."/>
            <person name="Unver T."/>
            <person name="Budak H."/>
            <person name="Gulick P.J."/>
            <person name="Galiba G."/>
            <person name="Kalapos B."/>
            <person name="Nelson D.R."/>
            <person name="Li P."/>
            <person name="You F.M."/>
            <person name="Luo M.C."/>
            <person name="Dvorak J."/>
        </authorList>
    </citation>
    <scope>NUCLEOTIDE SEQUENCE [LARGE SCALE GENOMIC DNA]</scope>
    <source>
        <strain evidence="8">cv. AL8/78</strain>
    </source>
</reference>
<keyword evidence="4" id="KW-0630">Potassium</keyword>
<dbReference type="Pfam" id="PF11834">
    <property type="entry name" value="KHA"/>
    <property type="match status" value="1"/>
</dbReference>
<keyword evidence="9" id="KW-1185">Reference proteome</keyword>
<dbReference type="InterPro" id="IPR021789">
    <property type="entry name" value="KHA_dom"/>
</dbReference>
<dbReference type="GO" id="GO:0034702">
    <property type="term" value="C:monoatomic ion channel complex"/>
    <property type="evidence" value="ECO:0007669"/>
    <property type="project" value="UniProtKB-KW"/>
</dbReference>
<dbReference type="PROSITE" id="PS50088">
    <property type="entry name" value="ANK_REPEAT"/>
    <property type="match status" value="2"/>
</dbReference>
<keyword evidence="2" id="KW-0631">Potassium channel</keyword>
<feature type="domain" description="KHA" evidence="7">
    <location>
        <begin position="228"/>
        <end position="306"/>
    </location>
</feature>
<name>A0A453F4J8_AEGTS</name>
<keyword evidence="3" id="KW-0851">Voltage-gated channel</keyword>
<reference evidence="9" key="1">
    <citation type="journal article" date="2014" name="Science">
        <title>Ancient hybridizations among the ancestral genomes of bread wheat.</title>
        <authorList>
            <consortium name="International Wheat Genome Sequencing Consortium,"/>
            <person name="Marcussen T."/>
            <person name="Sandve S.R."/>
            <person name="Heier L."/>
            <person name="Spannagl M."/>
            <person name="Pfeifer M."/>
            <person name="Jakobsen K.S."/>
            <person name="Wulff B.B."/>
            <person name="Steuernagel B."/>
            <person name="Mayer K.F."/>
            <person name="Olsen O.A."/>
        </authorList>
    </citation>
    <scope>NUCLEOTIDE SEQUENCE [LARGE SCALE GENOMIC DNA]</scope>
    <source>
        <strain evidence="9">cv. AL8/78</strain>
    </source>
</reference>
<sequence>SIYHFRKILFLTNSEGKVPLWEAVYAKHDTVVQLLVKGGAELSSGDTSLYACTAVEQNNIELLKQILKHVIDVNRPSKDGNIPLHRAVCDGNVEMVELLLRHGADIDKQDSNGWTPRALAEQQGHEEIQNIFRSVIAPRKYTSNGRMTPTLLGRFSSDPSMQKVIREDAEQQPSKVLPQRRKVSFHNSLFGVISSSHPRRETDHLLSRGLAATGGPSYPQAHHNPLVRVTISCPEKGNTAGKLVILPGSMKELLQLGAKKFDMMPTKVLTIEGAEVDEVELIRDGDHLVLASDDWIPDDTQIGGKN</sequence>
<dbReference type="Gene3D" id="1.25.40.20">
    <property type="entry name" value="Ankyrin repeat-containing domain"/>
    <property type="match status" value="1"/>
</dbReference>
<dbReference type="PROSITE" id="PS51490">
    <property type="entry name" value="KHA"/>
    <property type="match status" value="1"/>
</dbReference>